<evidence type="ECO:0000256" key="2">
    <source>
        <dbReference type="SAM" id="SignalP"/>
    </source>
</evidence>
<feature type="region of interest" description="Disordered" evidence="1">
    <location>
        <begin position="60"/>
        <end position="79"/>
    </location>
</feature>
<dbReference type="RefSeq" id="WP_184025694.1">
    <property type="nucleotide sequence ID" value="NZ_JACHFN010000002.1"/>
</dbReference>
<evidence type="ECO:0008006" key="5">
    <source>
        <dbReference type="Google" id="ProtNLM"/>
    </source>
</evidence>
<dbReference type="EMBL" id="JACHFN010000002">
    <property type="protein sequence ID" value="MBB5233363.1"/>
    <property type="molecule type" value="Genomic_DNA"/>
</dbReference>
<evidence type="ECO:0000313" key="3">
    <source>
        <dbReference type="EMBL" id="MBB5233363.1"/>
    </source>
</evidence>
<protein>
    <recommendedName>
        <fullName evidence="5">FecR protein domain-containing protein</fullName>
    </recommendedName>
</protein>
<keyword evidence="4" id="KW-1185">Reference proteome</keyword>
<evidence type="ECO:0000313" key="4">
    <source>
        <dbReference type="Proteomes" id="UP000525389"/>
    </source>
</evidence>
<comment type="caution">
    <text evidence="3">The sequence shown here is derived from an EMBL/GenBank/DDBJ whole genome shotgun (WGS) entry which is preliminary data.</text>
</comment>
<proteinExistence type="predicted"/>
<feature type="chain" id="PRO_5030925994" description="FecR protein domain-containing protein" evidence="2">
    <location>
        <begin position="35"/>
        <end position="531"/>
    </location>
</feature>
<name>A0A7W8GDI8_9DEIO</name>
<feature type="signal peptide" evidence="2">
    <location>
        <begin position="1"/>
        <end position="34"/>
    </location>
</feature>
<feature type="compositionally biased region" description="Low complexity" evidence="1">
    <location>
        <begin position="319"/>
        <end position="330"/>
    </location>
</feature>
<dbReference type="PANTHER" id="PTHR38731:SF3">
    <property type="entry name" value="BLL6125 PROTEIN"/>
    <property type="match status" value="1"/>
</dbReference>
<organism evidence="3 4">
    <name type="scientific">Deinococcus budaensis</name>
    <dbReference type="NCBI Taxonomy" id="1665626"/>
    <lineage>
        <taxon>Bacteria</taxon>
        <taxon>Thermotogati</taxon>
        <taxon>Deinococcota</taxon>
        <taxon>Deinococci</taxon>
        <taxon>Deinococcales</taxon>
        <taxon>Deinococcaceae</taxon>
        <taxon>Deinococcus</taxon>
    </lineage>
</organism>
<evidence type="ECO:0000256" key="1">
    <source>
        <dbReference type="SAM" id="MobiDB-lite"/>
    </source>
</evidence>
<dbReference type="AlphaFoldDB" id="A0A7W8GDI8"/>
<reference evidence="3 4" key="1">
    <citation type="submission" date="2020-08" db="EMBL/GenBank/DDBJ databases">
        <title>Genomic Encyclopedia of Type Strains, Phase IV (KMG-IV): sequencing the most valuable type-strain genomes for metagenomic binning, comparative biology and taxonomic classification.</title>
        <authorList>
            <person name="Goeker M."/>
        </authorList>
    </citation>
    <scope>NUCLEOTIDE SEQUENCE [LARGE SCALE GENOMIC DNA]</scope>
    <source>
        <strain evidence="3 4">DSM 101791</strain>
    </source>
</reference>
<feature type="region of interest" description="Disordered" evidence="1">
    <location>
        <begin position="319"/>
        <end position="348"/>
    </location>
</feature>
<dbReference type="PANTHER" id="PTHR38731">
    <property type="entry name" value="LIPL45-RELATED LIPOPROTEIN-RELATED"/>
    <property type="match status" value="1"/>
</dbReference>
<accession>A0A7W8GDI8</accession>
<keyword evidence="2" id="KW-0732">Signal</keyword>
<feature type="compositionally biased region" description="Pro residues" evidence="1">
    <location>
        <begin position="331"/>
        <end position="345"/>
    </location>
</feature>
<dbReference type="Proteomes" id="UP000525389">
    <property type="component" value="Unassembled WGS sequence"/>
</dbReference>
<gene>
    <name evidence="3" type="ORF">HNQ09_000780</name>
</gene>
<sequence>MRAAVPGPRAARPAPLPLGLALAALLVAGAGARAQTSSVQTPQTTPLRLQQLLGRAERQEGLTWRPVSGSGPVTQGLRTGNGRAWLSSAGGGRAGSLLVGASSRLRVYRGEADLQAGQFLLAGPLAVHVLGSHLVLEPGAQARVDLPPSSAAPRVAVLEGRARLALGRVTNLQAGQQVALRGGQVTPFTGGDPWYAAQFVGLGRVTVQATRGPVYVARASGRQIVGVGAALEAGERLQTGEGAWAEIHFAEGGDLRLQASSELGVLGIQRTARGREVTLQLTRGSAWNVAQGGASLVGSALRGSVFQVGAAGLTQTFGAAPLGRPASSPAAPSPAPRRPDPPPTTGEPQVLTLQLAEVAGAQRNLSLEATSLPGARVSVRVGRRSLPLTAVAGQPGRFRLTPPAPALPEGTASVQVRAEWRGQVRTRTLPVVIDRTPPALSRVRAERSGRVLLLSGEVRDAGTAATRAGRLAVTVRLGGQTPPGASFTRSLTLAANGAAQLRVPLPTPAPGTPVRVTVRDEAGNETYALLP</sequence>